<gene>
    <name evidence="1" type="ORF">STNY_R26280</name>
</gene>
<dbReference type="Proteomes" id="UP000825066">
    <property type="component" value="Chromosome"/>
</dbReference>
<evidence type="ECO:0000313" key="2">
    <source>
        <dbReference type="Proteomes" id="UP000825066"/>
    </source>
</evidence>
<sequence>MNGTTQEPTIGLAEEILKGLVEKDGVGRDHFLQFLIGGLNKDSSAAIGVTLTVGGSQISGDLIGGAAYFEEFSSAFAKAFGRGDEAATAGLKQSMNKFGDVYRSNGSEADAESDADSPPPVYVHMRNAQQFAPGGLPIPGNGCLWRGKLSAVDGFSLGKLSVDK</sequence>
<organism evidence="1 2">
    <name type="scientific">Stenotrophomonas pavanii</name>
    <dbReference type="NCBI Taxonomy" id="487698"/>
    <lineage>
        <taxon>Bacteria</taxon>
        <taxon>Pseudomonadati</taxon>
        <taxon>Pseudomonadota</taxon>
        <taxon>Gammaproteobacteria</taxon>
        <taxon>Lysobacterales</taxon>
        <taxon>Lysobacteraceae</taxon>
        <taxon>Stenotrophomonas</taxon>
    </lineage>
</organism>
<keyword evidence="2" id="KW-1185">Reference proteome</keyword>
<dbReference type="EMBL" id="AP024684">
    <property type="protein sequence ID" value="BCX44422.1"/>
    <property type="molecule type" value="Genomic_DNA"/>
</dbReference>
<accession>A0ABM7R7I5</accession>
<protein>
    <submittedName>
        <fullName evidence="1">Gas vesicle protein</fullName>
    </submittedName>
</protein>
<name>A0ABM7R7I5_9GAMM</name>
<reference evidence="1 2" key="1">
    <citation type="submission" date="2021-05" db="EMBL/GenBank/DDBJ databases">
        <title>Complete Genome Sequence of Stenotrophomonas pavanii strain Y.</title>
        <authorList>
            <person name="Dohra H."/>
            <person name="Mohad Din A.R.J."/>
            <person name="Suzuki K."/>
            <person name="Fatma A."/>
            <person name="Honjyo M."/>
            <person name="Nishimura T."/>
            <person name="Moriuch R."/>
            <person name="Masuda K."/>
            <person name="Minoura A."/>
            <person name="Tashiro Y."/>
            <person name="Futamata H."/>
        </authorList>
    </citation>
    <scope>NUCLEOTIDE SEQUENCE [LARGE SCALE GENOMIC DNA]</scope>
    <source>
        <strain evidence="2">Y</strain>
    </source>
</reference>
<evidence type="ECO:0000313" key="1">
    <source>
        <dbReference type="EMBL" id="BCX44422.1"/>
    </source>
</evidence>
<dbReference type="RefSeq" id="WP_130767924.1">
    <property type="nucleotide sequence ID" value="NZ_AP024684.1"/>
</dbReference>
<proteinExistence type="predicted"/>